<protein>
    <recommendedName>
        <fullName evidence="3">GIY-YIG domain-containing protein</fullName>
    </recommendedName>
</protein>
<gene>
    <name evidence="1" type="ORF">SAMN05421877_102103</name>
</gene>
<dbReference type="AlphaFoldDB" id="A0A1H5TWQ2"/>
<proteinExistence type="predicted"/>
<dbReference type="Gene3D" id="3.40.1440.10">
    <property type="entry name" value="GIY-YIG endonuclease"/>
    <property type="match status" value="1"/>
</dbReference>
<sequence length="174" mass="20859">MLDSAFDLSERLELRKLSFNLSNELWKKWDIEDFDLNFANWQKTKYLNVLNNDLNDNINNIPDNKGGLYLFYLNCQTIIGITEMPLYIGRAQFTENQNLRKRIKEYFQKFIKSNERPKITKMFKYWAEDLNIAYYVIEENEDIRSIEKKIINSLLLPMNDVIPDQEIRVAKKAF</sequence>
<accession>A0A1H5TWQ2</accession>
<dbReference type="RefSeq" id="WP_103905134.1">
    <property type="nucleotide sequence ID" value="NZ_CP049246.1"/>
</dbReference>
<reference evidence="2" key="1">
    <citation type="submission" date="2016-10" db="EMBL/GenBank/DDBJ databases">
        <authorList>
            <person name="Varghese N."/>
            <person name="Submissions S."/>
        </authorList>
    </citation>
    <scope>NUCLEOTIDE SEQUENCE [LARGE SCALE GENOMIC DNA]</scope>
    <source>
        <strain evidence="2">DSM 22361</strain>
    </source>
</reference>
<dbReference type="InterPro" id="IPR035901">
    <property type="entry name" value="GIY-YIG_endonuc_sf"/>
</dbReference>
<evidence type="ECO:0008006" key="3">
    <source>
        <dbReference type="Google" id="ProtNLM"/>
    </source>
</evidence>
<evidence type="ECO:0000313" key="1">
    <source>
        <dbReference type="EMBL" id="SEF67199.1"/>
    </source>
</evidence>
<name>A0A1H5TWQ2_9SPHI</name>
<dbReference type="Proteomes" id="UP000236731">
    <property type="component" value="Unassembled WGS sequence"/>
</dbReference>
<dbReference type="OrthoDB" id="1423413at2"/>
<organism evidence="1 2">
    <name type="scientific">Sphingobacterium lactis</name>
    <dbReference type="NCBI Taxonomy" id="797291"/>
    <lineage>
        <taxon>Bacteria</taxon>
        <taxon>Pseudomonadati</taxon>
        <taxon>Bacteroidota</taxon>
        <taxon>Sphingobacteriia</taxon>
        <taxon>Sphingobacteriales</taxon>
        <taxon>Sphingobacteriaceae</taxon>
        <taxon>Sphingobacterium</taxon>
    </lineage>
</organism>
<dbReference type="EMBL" id="FNUT01000002">
    <property type="protein sequence ID" value="SEF67199.1"/>
    <property type="molecule type" value="Genomic_DNA"/>
</dbReference>
<keyword evidence="2" id="KW-1185">Reference proteome</keyword>
<dbReference type="SUPFAM" id="SSF82771">
    <property type="entry name" value="GIY-YIG endonuclease"/>
    <property type="match status" value="1"/>
</dbReference>
<evidence type="ECO:0000313" key="2">
    <source>
        <dbReference type="Proteomes" id="UP000236731"/>
    </source>
</evidence>